<evidence type="ECO:0000256" key="7">
    <source>
        <dbReference type="ARBA" id="ARBA00023002"/>
    </source>
</evidence>
<dbReference type="GO" id="GO:0020037">
    <property type="term" value="F:heme binding"/>
    <property type="evidence" value="ECO:0007669"/>
    <property type="project" value="InterPro"/>
</dbReference>
<keyword evidence="4" id="KW-0812">Transmembrane</keyword>
<reference evidence="12" key="2">
    <citation type="submission" date="2019-10" db="EMBL/GenBank/DDBJ databases">
        <title>A de novo genome assembly of a pear dwarfing rootstock.</title>
        <authorList>
            <person name="Wang F."/>
            <person name="Wang J."/>
            <person name="Li S."/>
            <person name="Zhang Y."/>
            <person name="Fang M."/>
            <person name="Ma L."/>
            <person name="Zhao Y."/>
            <person name="Jiang S."/>
        </authorList>
    </citation>
    <scope>NUCLEOTIDE SEQUENCE [LARGE SCALE GENOMIC DNA]</scope>
</reference>
<comment type="subcellular location">
    <subcellularLocation>
        <location evidence="1">Membrane</location>
        <topology evidence="1">Single-pass membrane protein</topology>
    </subcellularLocation>
</comment>
<evidence type="ECO:0000313" key="12">
    <source>
        <dbReference type="Proteomes" id="UP000327157"/>
    </source>
</evidence>
<dbReference type="InterPro" id="IPR050665">
    <property type="entry name" value="Cytochrome_P450_Monooxygen"/>
</dbReference>
<sequence length="197" mass="23200">MFVELLKSFTFDHNIVQHTFVNWFGMKPRLAISDPDMIKEILFNSGGSFIKILFTPLTKFLLGDWGLVGLEGDQWTFHRRIVNNAFNMEHVKVKLFLSSNLQQWGEEFELDVHKEFHELLGDVILRTAFGRSFKEGKHVFDLQEQHMHLFIKAIKSIYIPGFRFLPTKSNRERWRLDKETSESIRTLIAKMAKGREI</sequence>
<keyword evidence="5" id="KW-0479">Metal-binding</keyword>
<dbReference type="GO" id="GO:0004497">
    <property type="term" value="F:monooxygenase activity"/>
    <property type="evidence" value="ECO:0007669"/>
    <property type="project" value="UniProtKB-KW"/>
</dbReference>
<comment type="similarity">
    <text evidence="2">Belongs to the cytochrome P450 family.</text>
</comment>
<keyword evidence="12" id="KW-1185">Reference proteome</keyword>
<accession>A0A5N5HMK6</accession>
<evidence type="ECO:0000256" key="5">
    <source>
        <dbReference type="ARBA" id="ARBA00022723"/>
    </source>
</evidence>
<dbReference type="PANTHER" id="PTHR24282:SF211">
    <property type="entry name" value="CYTOCHROME P450-RELATED"/>
    <property type="match status" value="1"/>
</dbReference>
<dbReference type="InterPro" id="IPR001128">
    <property type="entry name" value="Cyt_P450"/>
</dbReference>
<evidence type="ECO:0000256" key="8">
    <source>
        <dbReference type="ARBA" id="ARBA00023004"/>
    </source>
</evidence>
<evidence type="ECO:0000256" key="4">
    <source>
        <dbReference type="ARBA" id="ARBA00022692"/>
    </source>
</evidence>
<gene>
    <name evidence="11" type="ORF">D8674_020388</name>
</gene>
<keyword evidence="8" id="KW-0408">Iron</keyword>
<organism evidence="11 12">
    <name type="scientific">Pyrus ussuriensis x Pyrus communis</name>
    <dbReference type="NCBI Taxonomy" id="2448454"/>
    <lineage>
        <taxon>Eukaryota</taxon>
        <taxon>Viridiplantae</taxon>
        <taxon>Streptophyta</taxon>
        <taxon>Embryophyta</taxon>
        <taxon>Tracheophyta</taxon>
        <taxon>Spermatophyta</taxon>
        <taxon>Magnoliopsida</taxon>
        <taxon>eudicotyledons</taxon>
        <taxon>Gunneridae</taxon>
        <taxon>Pentapetalae</taxon>
        <taxon>rosids</taxon>
        <taxon>fabids</taxon>
        <taxon>Rosales</taxon>
        <taxon>Rosaceae</taxon>
        <taxon>Amygdaloideae</taxon>
        <taxon>Maleae</taxon>
        <taxon>Pyrus</taxon>
    </lineage>
</organism>
<dbReference type="GO" id="GO:0016705">
    <property type="term" value="F:oxidoreductase activity, acting on paired donors, with incorporation or reduction of molecular oxygen"/>
    <property type="evidence" value="ECO:0007669"/>
    <property type="project" value="InterPro"/>
</dbReference>
<keyword evidence="10" id="KW-0472">Membrane</keyword>
<evidence type="ECO:0000256" key="9">
    <source>
        <dbReference type="ARBA" id="ARBA00023033"/>
    </source>
</evidence>
<dbReference type="Gene3D" id="1.10.630.10">
    <property type="entry name" value="Cytochrome P450"/>
    <property type="match status" value="1"/>
</dbReference>
<name>A0A5N5HMK6_9ROSA</name>
<dbReference type="GO" id="GO:0005506">
    <property type="term" value="F:iron ion binding"/>
    <property type="evidence" value="ECO:0007669"/>
    <property type="project" value="InterPro"/>
</dbReference>
<reference evidence="11 12" key="1">
    <citation type="submission" date="2019-09" db="EMBL/GenBank/DDBJ databases">
        <authorList>
            <person name="Ou C."/>
        </authorList>
    </citation>
    <scope>NUCLEOTIDE SEQUENCE [LARGE SCALE GENOMIC DNA]</scope>
    <source>
        <strain evidence="11">S2</strain>
        <tissue evidence="11">Leaf</tissue>
    </source>
</reference>
<evidence type="ECO:0000256" key="10">
    <source>
        <dbReference type="ARBA" id="ARBA00023136"/>
    </source>
</evidence>
<evidence type="ECO:0000256" key="6">
    <source>
        <dbReference type="ARBA" id="ARBA00022989"/>
    </source>
</evidence>
<proteinExistence type="inferred from homology"/>
<keyword evidence="7" id="KW-0560">Oxidoreductase</keyword>
<evidence type="ECO:0000256" key="1">
    <source>
        <dbReference type="ARBA" id="ARBA00004167"/>
    </source>
</evidence>
<protein>
    <submittedName>
        <fullName evidence="11">Cytochrome P450 734A1-like</fullName>
    </submittedName>
</protein>
<dbReference type="OrthoDB" id="1470350at2759"/>
<dbReference type="EMBL" id="SMOL01000157">
    <property type="protein sequence ID" value="KAB2626770.1"/>
    <property type="molecule type" value="Genomic_DNA"/>
</dbReference>
<evidence type="ECO:0000256" key="2">
    <source>
        <dbReference type="ARBA" id="ARBA00010617"/>
    </source>
</evidence>
<dbReference type="Pfam" id="PF00067">
    <property type="entry name" value="p450"/>
    <property type="match status" value="1"/>
</dbReference>
<keyword evidence="3" id="KW-0349">Heme</keyword>
<dbReference type="InterPro" id="IPR036396">
    <property type="entry name" value="Cyt_P450_sf"/>
</dbReference>
<comment type="caution">
    <text evidence="11">The sequence shown here is derived from an EMBL/GenBank/DDBJ whole genome shotgun (WGS) entry which is preliminary data.</text>
</comment>
<reference evidence="11 12" key="3">
    <citation type="submission" date="2019-11" db="EMBL/GenBank/DDBJ databases">
        <title>A de novo genome assembly of a pear dwarfing rootstock.</title>
        <authorList>
            <person name="Wang F."/>
            <person name="Wang J."/>
            <person name="Li S."/>
            <person name="Zhang Y."/>
            <person name="Fang M."/>
            <person name="Ma L."/>
            <person name="Zhao Y."/>
            <person name="Jiang S."/>
        </authorList>
    </citation>
    <scope>NUCLEOTIDE SEQUENCE [LARGE SCALE GENOMIC DNA]</scope>
    <source>
        <strain evidence="11">S2</strain>
        <tissue evidence="11">Leaf</tissue>
    </source>
</reference>
<keyword evidence="9" id="KW-0503">Monooxygenase</keyword>
<dbReference type="PANTHER" id="PTHR24282">
    <property type="entry name" value="CYTOCHROME P450 FAMILY MEMBER"/>
    <property type="match status" value="1"/>
</dbReference>
<evidence type="ECO:0000256" key="3">
    <source>
        <dbReference type="ARBA" id="ARBA00022617"/>
    </source>
</evidence>
<dbReference type="SUPFAM" id="SSF48264">
    <property type="entry name" value="Cytochrome P450"/>
    <property type="match status" value="1"/>
</dbReference>
<evidence type="ECO:0000313" key="11">
    <source>
        <dbReference type="EMBL" id="KAB2626770.1"/>
    </source>
</evidence>
<keyword evidence="6" id="KW-1133">Transmembrane helix</keyword>
<dbReference type="Proteomes" id="UP000327157">
    <property type="component" value="Chromosome 2"/>
</dbReference>
<dbReference type="AlphaFoldDB" id="A0A5N5HMK6"/>
<dbReference type="GO" id="GO:0016020">
    <property type="term" value="C:membrane"/>
    <property type="evidence" value="ECO:0007669"/>
    <property type="project" value="UniProtKB-SubCell"/>
</dbReference>